<reference evidence="2 3" key="1">
    <citation type="submission" date="2018-11" db="EMBL/GenBank/DDBJ databases">
        <title>Genomic Encyclopedia of Type Strains, Phase IV (KMG-IV): sequencing the most valuable type-strain genomes for metagenomic binning, comparative biology and taxonomic classification.</title>
        <authorList>
            <person name="Goeker M."/>
        </authorList>
    </citation>
    <scope>NUCLEOTIDE SEQUENCE [LARGE SCALE GENOMIC DNA]</scope>
    <source>
        <strain evidence="2 3">DSM 26537</strain>
    </source>
</reference>
<protein>
    <submittedName>
        <fullName evidence="2">Uncharacterized protein DUF1653</fullName>
    </submittedName>
</protein>
<sequence>MEQERIPRPGEFYKHFKGNLYQIITVAIHSETGEAMVVYQALYGDFKTYCRPLEMFISKVDREKYPFVTQEYRFELYIMEPGNIHEDKADHESVTGKQNNVQMNKEADNLEKTDGEEVDINSPVIHKNSEDQESGFNPNLISFLDARTYQDKLNVLVSLKNKLDDRLLEDIAISMDITLEEGTLEERYQILRDSLLTLNRFECNRLR</sequence>
<dbReference type="AlphaFoldDB" id="A0A3N1XW57"/>
<dbReference type="InterPro" id="IPR023387">
    <property type="entry name" value="DUF1653-like_dom"/>
</dbReference>
<accession>A0A3N1XW57</accession>
<dbReference type="InterPro" id="IPR037135">
    <property type="entry name" value="DUF1653-like_dom_sf"/>
</dbReference>
<gene>
    <name evidence="2" type="ORF">EDD66_102160</name>
</gene>
<feature type="domain" description="DUF1653" evidence="1">
    <location>
        <begin position="12"/>
        <end position="75"/>
    </location>
</feature>
<evidence type="ECO:0000259" key="1">
    <source>
        <dbReference type="Pfam" id="PF07866"/>
    </source>
</evidence>
<proteinExistence type="predicted"/>
<evidence type="ECO:0000313" key="3">
    <source>
        <dbReference type="Proteomes" id="UP000273083"/>
    </source>
</evidence>
<name>A0A3N1XW57_9FIRM</name>
<dbReference type="Pfam" id="PF07866">
    <property type="entry name" value="DUF1653"/>
    <property type="match status" value="1"/>
</dbReference>
<dbReference type="Gene3D" id="2.30.30.320">
    <property type="entry name" value="DUF1653-like domain"/>
    <property type="match status" value="1"/>
</dbReference>
<dbReference type="OrthoDB" id="371169at2"/>
<organism evidence="2 3">
    <name type="scientific">Mobilisporobacter senegalensis</name>
    <dbReference type="NCBI Taxonomy" id="1329262"/>
    <lineage>
        <taxon>Bacteria</taxon>
        <taxon>Bacillati</taxon>
        <taxon>Bacillota</taxon>
        <taxon>Clostridia</taxon>
        <taxon>Lachnospirales</taxon>
        <taxon>Lachnospiraceae</taxon>
        <taxon>Mobilisporobacter</taxon>
    </lineage>
</organism>
<dbReference type="EMBL" id="RJVG01000002">
    <property type="protein sequence ID" value="ROR30508.1"/>
    <property type="molecule type" value="Genomic_DNA"/>
</dbReference>
<comment type="caution">
    <text evidence="2">The sequence shown here is derived from an EMBL/GenBank/DDBJ whole genome shotgun (WGS) entry which is preliminary data.</text>
</comment>
<keyword evidence="3" id="KW-1185">Reference proteome</keyword>
<dbReference type="Proteomes" id="UP000273083">
    <property type="component" value="Unassembled WGS sequence"/>
</dbReference>
<evidence type="ECO:0000313" key="2">
    <source>
        <dbReference type="EMBL" id="ROR30508.1"/>
    </source>
</evidence>
<dbReference type="RefSeq" id="WP_123608206.1">
    <property type="nucleotide sequence ID" value="NZ_RJVG01000002.1"/>
</dbReference>